<evidence type="ECO:0000256" key="5">
    <source>
        <dbReference type="ARBA" id="ARBA00023210"/>
    </source>
</evidence>
<dbReference type="InterPro" id="IPR038658">
    <property type="entry name" value="SsgB_sf"/>
</dbReference>
<reference evidence="8" key="1">
    <citation type="submission" date="2023-07" db="EMBL/GenBank/DDBJ databases">
        <title>Whole genome shotgun sequence of Streptomyces achromogenes subsp. rubradiris NBRC 14000.</title>
        <authorList>
            <person name="Komaki H."/>
            <person name="Tamura T."/>
        </authorList>
    </citation>
    <scope>NUCLEOTIDE SEQUENCE [LARGE SCALE GENOMIC DNA]</scope>
    <source>
        <strain evidence="8">NBRC 14000</strain>
    </source>
</reference>
<evidence type="ECO:0000256" key="2">
    <source>
        <dbReference type="ARBA" id="ARBA00009323"/>
    </source>
</evidence>
<evidence type="ECO:0000313" key="8">
    <source>
        <dbReference type="Proteomes" id="UP000646738"/>
    </source>
</evidence>
<comment type="similarity">
    <text evidence="2">Belongs to the SsgA family.</text>
</comment>
<protein>
    <recommendedName>
        <fullName evidence="9">Sporulation and cell division protein SsgA</fullName>
    </recommendedName>
</protein>
<comment type="caution">
    <text evidence="7">The sequence shown here is derived from an EMBL/GenBank/DDBJ whole genome shotgun (WGS) entry which is preliminary data.</text>
</comment>
<evidence type="ECO:0000256" key="1">
    <source>
        <dbReference type="ARBA" id="ARBA00004431"/>
    </source>
</evidence>
<organism evidence="7 8">
    <name type="scientific">Streptomyces rubradiris</name>
    <name type="common">Streptomyces achromogenes subsp. rubradiris</name>
    <dbReference type="NCBI Taxonomy" id="285531"/>
    <lineage>
        <taxon>Bacteria</taxon>
        <taxon>Bacillati</taxon>
        <taxon>Actinomycetota</taxon>
        <taxon>Actinomycetes</taxon>
        <taxon>Kitasatosporales</taxon>
        <taxon>Streptomycetaceae</taxon>
        <taxon>Streptomyces</taxon>
    </lineage>
</organism>
<dbReference type="Proteomes" id="UP000646738">
    <property type="component" value="Unassembled WGS sequence"/>
</dbReference>
<dbReference type="InterPro" id="IPR006776">
    <property type="entry name" value="SsgB"/>
</dbReference>
<evidence type="ECO:0000256" key="3">
    <source>
        <dbReference type="ARBA" id="ARBA00022618"/>
    </source>
</evidence>
<keyword evidence="3" id="KW-0132">Cell division</keyword>
<keyword evidence="4" id="KW-0749">Sporulation</keyword>
<evidence type="ECO:0000256" key="4">
    <source>
        <dbReference type="ARBA" id="ARBA00022969"/>
    </source>
</evidence>
<dbReference type="Gene3D" id="2.30.31.20">
    <property type="entry name" value="Sporulation-specific cell division protein SsgB"/>
    <property type="match status" value="1"/>
</dbReference>
<gene>
    <name evidence="7" type="ORF">Srubr_03010</name>
</gene>
<accession>A0ABQ3R3N3</accession>
<dbReference type="Pfam" id="PF04686">
    <property type="entry name" value="SsgA"/>
    <property type="match status" value="1"/>
</dbReference>
<keyword evidence="6" id="KW-0131">Cell cycle</keyword>
<sequence length="164" mass="17523">MSILGDAGVLEVSTPIVCRRPRVNPFVHKTLVVQLLAPGTGRCPVLAHLGYAADDPFAVTAAFAHDGRVLACWRLDREMLSAGLAGPVGVGDVRLRPQGSGPCHELRLEFLGDSRPDGSRHRAVVLAWAPAVAAFLRETHQVVPPGRERVDVDELLAEILSGAE</sequence>
<evidence type="ECO:0000256" key="6">
    <source>
        <dbReference type="ARBA" id="ARBA00023306"/>
    </source>
</evidence>
<comment type="subcellular location">
    <subcellularLocation>
        <location evidence="1">Cell septum</location>
    </subcellularLocation>
</comment>
<proteinExistence type="inferred from homology"/>
<name>A0ABQ3R3N3_STRRR</name>
<evidence type="ECO:0008006" key="9">
    <source>
        <dbReference type="Google" id="ProtNLM"/>
    </source>
</evidence>
<keyword evidence="5" id="KW-0717">Septation</keyword>
<dbReference type="EMBL" id="BNEA01000001">
    <property type="protein sequence ID" value="GHI50455.1"/>
    <property type="molecule type" value="Genomic_DNA"/>
</dbReference>
<keyword evidence="8" id="KW-1185">Reference proteome</keyword>
<evidence type="ECO:0000313" key="7">
    <source>
        <dbReference type="EMBL" id="GHI50455.1"/>
    </source>
</evidence>